<organism evidence="4 5">
    <name type="scientific">Epidermidibacterium keratini</name>
    <dbReference type="NCBI Taxonomy" id="1891644"/>
    <lineage>
        <taxon>Bacteria</taxon>
        <taxon>Bacillati</taxon>
        <taxon>Actinomycetota</taxon>
        <taxon>Actinomycetes</taxon>
        <taxon>Sporichthyales</taxon>
        <taxon>Sporichthyaceae</taxon>
        <taxon>Epidermidibacterium</taxon>
    </lineage>
</organism>
<name>A0A7L4YPT2_9ACTN</name>
<dbReference type="RefSeq" id="WP_159546103.1">
    <property type="nucleotide sequence ID" value="NZ_CP047156.1"/>
</dbReference>
<feature type="domain" description="Glycosyltransferase subfamily 4-like N-terminal" evidence="3">
    <location>
        <begin position="12"/>
        <end position="174"/>
    </location>
</feature>
<keyword evidence="5" id="KW-1185">Reference proteome</keyword>
<keyword evidence="1" id="KW-0328">Glycosyltransferase</keyword>
<proteinExistence type="predicted"/>
<evidence type="ECO:0000313" key="5">
    <source>
        <dbReference type="Proteomes" id="UP000463857"/>
    </source>
</evidence>
<dbReference type="InParanoid" id="A0A7L4YPT2"/>
<dbReference type="InterPro" id="IPR050194">
    <property type="entry name" value="Glycosyltransferase_grp1"/>
</dbReference>
<dbReference type="KEGG" id="eke:EK0264_12525"/>
<evidence type="ECO:0000259" key="3">
    <source>
        <dbReference type="Pfam" id="PF13439"/>
    </source>
</evidence>
<gene>
    <name evidence="4" type="ORF">EK0264_12525</name>
</gene>
<reference evidence="4 5" key="1">
    <citation type="journal article" date="2018" name="Int. J. Syst. Evol. Microbiol.">
        <title>Epidermidibacterium keratini gen. nov., sp. nov., a member of the family Sporichthyaceae, isolated from keratin epidermis.</title>
        <authorList>
            <person name="Lee D.G."/>
            <person name="Trujillo M.E."/>
            <person name="Kang S."/>
            <person name="Nam J.J."/>
            <person name="Kim Y.J."/>
        </authorList>
    </citation>
    <scope>NUCLEOTIDE SEQUENCE [LARGE SCALE GENOMIC DNA]</scope>
    <source>
        <strain evidence="4 5">EPI-7</strain>
    </source>
</reference>
<dbReference type="Pfam" id="PF13439">
    <property type="entry name" value="Glyco_transf_4"/>
    <property type="match status" value="1"/>
</dbReference>
<dbReference type="InterPro" id="IPR028098">
    <property type="entry name" value="Glyco_trans_4-like_N"/>
</dbReference>
<dbReference type="Pfam" id="PF13692">
    <property type="entry name" value="Glyco_trans_1_4"/>
    <property type="match status" value="1"/>
</dbReference>
<protein>
    <submittedName>
        <fullName evidence="4">Glycosyltransferase</fullName>
    </submittedName>
</protein>
<dbReference type="GO" id="GO:1901137">
    <property type="term" value="P:carbohydrate derivative biosynthetic process"/>
    <property type="evidence" value="ECO:0007669"/>
    <property type="project" value="UniProtKB-ARBA"/>
</dbReference>
<dbReference type="PANTHER" id="PTHR45947:SF3">
    <property type="entry name" value="SULFOQUINOVOSYL TRANSFERASE SQD2"/>
    <property type="match status" value="1"/>
</dbReference>
<accession>A0A7L4YPT2</accession>
<dbReference type="AlphaFoldDB" id="A0A7L4YPT2"/>
<dbReference type="SUPFAM" id="SSF53756">
    <property type="entry name" value="UDP-Glycosyltransferase/glycogen phosphorylase"/>
    <property type="match status" value="1"/>
</dbReference>
<dbReference type="GO" id="GO:0016757">
    <property type="term" value="F:glycosyltransferase activity"/>
    <property type="evidence" value="ECO:0007669"/>
    <property type="project" value="UniProtKB-KW"/>
</dbReference>
<evidence type="ECO:0000256" key="1">
    <source>
        <dbReference type="ARBA" id="ARBA00022676"/>
    </source>
</evidence>
<evidence type="ECO:0000313" key="4">
    <source>
        <dbReference type="EMBL" id="QHC01032.1"/>
    </source>
</evidence>
<dbReference type="PANTHER" id="PTHR45947">
    <property type="entry name" value="SULFOQUINOVOSYL TRANSFERASE SQD2"/>
    <property type="match status" value="1"/>
</dbReference>
<evidence type="ECO:0000256" key="2">
    <source>
        <dbReference type="ARBA" id="ARBA00022679"/>
    </source>
</evidence>
<dbReference type="Gene3D" id="3.40.50.2000">
    <property type="entry name" value="Glycogen Phosphorylase B"/>
    <property type="match status" value="2"/>
</dbReference>
<dbReference type="EMBL" id="CP047156">
    <property type="protein sequence ID" value="QHC01032.1"/>
    <property type="molecule type" value="Genomic_DNA"/>
</dbReference>
<keyword evidence="2 4" id="KW-0808">Transferase</keyword>
<dbReference type="Proteomes" id="UP000463857">
    <property type="component" value="Chromosome"/>
</dbReference>
<sequence length="350" mass="37391">MRVANFVAPTSGGIRSVIRRLSAAAAERGIESHVVVPGPDPGIAPMPGMHVHALQGVRLHPRQPYRLILQRSAVRRLLDEVRPDVIEIHDQLSLAWLGAEAAQRGIPSVLIAHERLDELARFWSGLHPAGCAAERWITRIAGNVTQVVAPSEFAAKPYRRSGVPVAVVPWGVDHTTFRPAELTRDRHRLQIVHCGRLSAEKDPLLSAKAASLLARQGIDASITVIGSGPVESRFAEFDPSVVSMAGFVGGPDVLAEKLRSADVFFAPGPFETFGVSALEAMACGLPVVCRESGSISEIPATTPAAGTPEAFADAALRLWADPQARSRSSVSARGYTWPRAAAAIEEVYAA</sequence>
<dbReference type="OrthoDB" id="5242526at2"/>